<dbReference type="EMBL" id="KN645938">
    <property type="protein sequence ID" value="KHN40185.1"/>
    <property type="molecule type" value="Genomic_DNA"/>
</dbReference>
<evidence type="ECO:0000256" key="4">
    <source>
        <dbReference type="SAM" id="MobiDB-lite"/>
    </source>
</evidence>
<evidence type="ECO:0000313" key="5">
    <source>
        <dbReference type="EMBL" id="KHN40185.1"/>
    </source>
</evidence>
<dbReference type="GO" id="GO:0042273">
    <property type="term" value="P:ribosomal large subunit biogenesis"/>
    <property type="evidence" value="ECO:0007669"/>
    <property type="project" value="TreeGrafter"/>
</dbReference>
<comment type="subcellular location">
    <subcellularLocation>
        <location evidence="1">Nucleus</location>
    </subcellularLocation>
</comment>
<dbReference type="InterPro" id="IPR005343">
    <property type="entry name" value="Noc2"/>
</dbReference>
<feature type="region of interest" description="Disordered" evidence="4">
    <location>
        <begin position="286"/>
        <end position="319"/>
    </location>
</feature>
<dbReference type="GO" id="GO:0005730">
    <property type="term" value="C:nucleolus"/>
    <property type="evidence" value="ECO:0007669"/>
    <property type="project" value="TreeGrafter"/>
</dbReference>
<feature type="compositionally biased region" description="Low complexity" evidence="4">
    <location>
        <begin position="286"/>
        <end position="296"/>
    </location>
</feature>
<dbReference type="PANTHER" id="PTHR12687">
    <property type="entry name" value="NUCLEOLAR COMPLEX 2 AND RAD4-RELATED"/>
    <property type="match status" value="1"/>
</dbReference>
<feature type="compositionally biased region" description="Basic residues" evidence="4">
    <location>
        <begin position="26"/>
        <end position="35"/>
    </location>
</feature>
<feature type="region of interest" description="Disordered" evidence="4">
    <location>
        <begin position="26"/>
        <end position="57"/>
    </location>
</feature>
<organism evidence="5">
    <name type="scientific">Glycine soja</name>
    <name type="common">Wild soybean</name>
    <dbReference type="NCBI Taxonomy" id="3848"/>
    <lineage>
        <taxon>Eukaryota</taxon>
        <taxon>Viridiplantae</taxon>
        <taxon>Streptophyta</taxon>
        <taxon>Embryophyta</taxon>
        <taxon>Tracheophyta</taxon>
        <taxon>Spermatophyta</taxon>
        <taxon>Magnoliopsida</taxon>
        <taxon>eudicotyledons</taxon>
        <taxon>Gunneridae</taxon>
        <taxon>Pentapetalae</taxon>
        <taxon>rosids</taxon>
        <taxon>fabids</taxon>
        <taxon>Fabales</taxon>
        <taxon>Fabaceae</taxon>
        <taxon>Papilionoideae</taxon>
        <taxon>50 kb inversion clade</taxon>
        <taxon>NPAAA clade</taxon>
        <taxon>indigoferoid/millettioid clade</taxon>
        <taxon>Phaseoleae</taxon>
        <taxon>Glycine</taxon>
        <taxon>Glycine subgen. Soja</taxon>
    </lineage>
</organism>
<dbReference type="GO" id="GO:0005654">
    <property type="term" value="C:nucleoplasm"/>
    <property type="evidence" value="ECO:0007669"/>
    <property type="project" value="TreeGrafter"/>
</dbReference>
<dbReference type="Proteomes" id="UP000053555">
    <property type="component" value="Unassembled WGS sequence"/>
</dbReference>
<protein>
    <submittedName>
        <fullName evidence="5">Nucleolar complex protein 2 like</fullName>
    </submittedName>
</protein>
<evidence type="ECO:0000256" key="1">
    <source>
        <dbReference type="ARBA" id="ARBA00004123"/>
    </source>
</evidence>
<reference evidence="5" key="1">
    <citation type="submission" date="2014-07" db="EMBL/GenBank/DDBJ databases">
        <title>Identification of a novel salt tolerance gene in wild soybean by whole-genome sequencing.</title>
        <authorList>
            <person name="Lam H.-M."/>
            <person name="Qi X."/>
            <person name="Li M.-W."/>
            <person name="Liu X."/>
            <person name="Xie M."/>
            <person name="Ni M."/>
            <person name="Xu X."/>
        </authorList>
    </citation>
    <scope>NUCLEOTIDE SEQUENCE [LARGE SCALE GENOMIC DNA]</scope>
    <source>
        <tissue evidence="5">Root</tissue>
    </source>
</reference>
<proteinExistence type="inferred from homology"/>
<dbReference type="PANTHER" id="PTHR12687:SF8">
    <property type="entry name" value="PROTEIN REBELOTE"/>
    <property type="match status" value="1"/>
</dbReference>
<accession>A0A0B2S4I8</accession>
<evidence type="ECO:0000256" key="3">
    <source>
        <dbReference type="ARBA" id="ARBA00023242"/>
    </source>
</evidence>
<dbReference type="GO" id="GO:0030690">
    <property type="term" value="C:Noc1p-Noc2p complex"/>
    <property type="evidence" value="ECO:0007669"/>
    <property type="project" value="TreeGrafter"/>
</dbReference>
<dbReference type="GO" id="GO:0030691">
    <property type="term" value="C:Noc2p-Noc3p complex"/>
    <property type="evidence" value="ECO:0007669"/>
    <property type="project" value="TreeGrafter"/>
</dbReference>
<feature type="compositionally biased region" description="Basic residues" evidence="4">
    <location>
        <begin position="297"/>
        <end position="306"/>
    </location>
</feature>
<evidence type="ECO:0000256" key="2">
    <source>
        <dbReference type="ARBA" id="ARBA00005907"/>
    </source>
</evidence>
<keyword evidence="3" id="KW-0539">Nucleus</keyword>
<name>A0A0B2S4I8_GLYSO</name>
<sequence length="319" mass="36429">MGKLGKKARKFAKKNLQSVLRNKRKLNSKFKRKASKRDNQDIEENLENDATNPSNERIVVEEFQDTSLDALFSEDDSEVLGDDSDSDGFLSEDSSFSHVIGSDNENENYIGNSNGASSLSVQNKDICADLLKKAKKLNKLKEKDPGFSKFLESYNMKIEQTEDEEILPKHWLKSRGFQEECVSSAIELLSEHFAQWSYHISFPELATAPLIHLKKVFERTSVESFRRVIKRFIDQVELNIGFVQKKREEVPFSPKDQQSVESFLQVEKRNGNTPFTQYYKSIMNKASSRKSISNRKSSGKGKKKMQHPNGNIDVVATES</sequence>
<dbReference type="AlphaFoldDB" id="A0A0B2S4I8"/>
<dbReference type="Pfam" id="PF03715">
    <property type="entry name" value="Noc2"/>
    <property type="match status" value="1"/>
</dbReference>
<comment type="similarity">
    <text evidence="2">Belongs to the NOC2 family.</text>
</comment>
<gene>
    <name evidence="5" type="ORF">glysoja_046898</name>
</gene>